<dbReference type="SMART" id="SM00382">
    <property type="entry name" value="AAA"/>
    <property type="match status" value="1"/>
</dbReference>
<dbReference type="InterPro" id="IPR036388">
    <property type="entry name" value="WH-like_DNA-bd_sf"/>
</dbReference>
<dbReference type="AlphaFoldDB" id="T0ZF29"/>
<dbReference type="InterPro" id="IPR049261">
    <property type="entry name" value="RecA-like_C"/>
</dbReference>
<dbReference type="EMBL" id="AUZZ01010918">
    <property type="protein sequence ID" value="EQD28275.1"/>
    <property type="molecule type" value="Genomic_DNA"/>
</dbReference>
<dbReference type="NCBIfam" id="TIGR02012">
    <property type="entry name" value="tigrfam_recA"/>
    <property type="match status" value="1"/>
</dbReference>
<dbReference type="Pfam" id="PF21096">
    <property type="entry name" value="RecA_C"/>
    <property type="match status" value="1"/>
</dbReference>
<dbReference type="Pfam" id="PF00154">
    <property type="entry name" value="RecA_N"/>
    <property type="match status" value="1"/>
</dbReference>
<dbReference type="InterPro" id="IPR027417">
    <property type="entry name" value="P-loop_NTPase"/>
</dbReference>
<sequence>MDDNKRRALASALSQIEKQFGKGAVMRMGDRTDDVIEAVSTGSLGLDVALGIGGLPRGRVVEIYGPESSGKTTLTLQVIANVQRAGGTAAFVDAEHALDPGYAEKLGVNVDDLLVSQPDTGEQALEIADMLVRSNAVDIVVVDSVAALTPKAEIEGEMGDSHVGLHARLMSQALRKLTANIKRSNCLVIFINQIRMKIGVMFGSPETTTGGNALKFYASVRLDIRRIGAVKRGEEVIGSETRVKVVKNKVAPPFRQAEFEILYGEGISRAGEIIEMGVTANLIDKSGAWYSYKASASVRARTTRACISRSTRRSPPNSKPSCACACCRSPPPRATPRPPRPDPSRRARSCGRARRGQRQSMRKKTTTPPRSAYQRGIDLLARREYSQRELRQRLAARGHDSAEAEAALDALSAHNYQSDARYAEMLARGRAAQGYGPRRIRMELAAQGIARQRAQAAMDSLNQDWAQSASDLLRRRYGASLHTADGRARAAQFLL</sequence>
<reference evidence="13" key="1">
    <citation type="submission" date="2013-08" db="EMBL/GenBank/DDBJ databases">
        <authorList>
            <person name="Mendez C."/>
            <person name="Richter M."/>
            <person name="Ferrer M."/>
            <person name="Sanchez J."/>
        </authorList>
    </citation>
    <scope>NUCLEOTIDE SEQUENCE</scope>
</reference>
<comment type="subcellular location">
    <subcellularLocation>
        <location evidence="1">Cytoplasm</location>
    </subcellularLocation>
</comment>
<evidence type="ECO:0000256" key="10">
    <source>
        <dbReference type="SAM" id="MobiDB-lite"/>
    </source>
</evidence>
<dbReference type="PROSITE" id="PS00321">
    <property type="entry name" value="RECA_1"/>
    <property type="match status" value="1"/>
</dbReference>
<dbReference type="InterPro" id="IPR053924">
    <property type="entry name" value="RecX_HTH_2nd"/>
</dbReference>
<dbReference type="InterPro" id="IPR003593">
    <property type="entry name" value="AAA+_ATPase"/>
</dbReference>
<evidence type="ECO:0000259" key="12">
    <source>
        <dbReference type="PROSITE" id="PS50163"/>
    </source>
</evidence>
<evidence type="ECO:0000259" key="11">
    <source>
        <dbReference type="PROSITE" id="PS50162"/>
    </source>
</evidence>
<feature type="region of interest" description="Disordered" evidence="10">
    <location>
        <begin position="306"/>
        <end position="376"/>
    </location>
</feature>
<feature type="compositionally biased region" description="Pro residues" evidence="10">
    <location>
        <begin position="329"/>
        <end position="338"/>
    </location>
</feature>
<dbReference type="InterPro" id="IPR053926">
    <property type="entry name" value="RecX_HTH_1st"/>
</dbReference>
<reference evidence="13" key="2">
    <citation type="journal article" date="2014" name="ISME J.">
        <title>Microbial stratification in low pH oxic and suboxic macroscopic growths along an acid mine drainage.</title>
        <authorList>
            <person name="Mendez-Garcia C."/>
            <person name="Mesa V."/>
            <person name="Sprenger R.R."/>
            <person name="Richter M."/>
            <person name="Diez M.S."/>
            <person name="Solano J."/>
            <person name="Bargiela R."/>
            <person name="Golyshina O.V."/>
            <person name="Manteca A."/>
            <person name="Ramos J.L."/>
            <person name="Gallego J.R."/>
            <person name="Llorente I."/>
            <person name="Martins Dos Santos V.A."/>
            <person name="Jensen O.N."/>
            <person name="Pelaez A.I."/>
            <person name="Sanchez J."/>
            <person name="Ferrer M."/>
        </authorList>
    </citation>
    <scope>NUCLEOTIDE SEQUENCE</scope>
</reference>
<dbReference type="GO" id="GO:0006281">
    <property type="term" value="P:DNA repair"/>
    <property type="evidence" value="ECO:0007669"/>
    <property type="project" value="InterPro"/>
</dbReference>
<dbReference type="GO" id="GO:0005524">
    <property type="term" value="F:ATP binding"/>
    <property type="evidence" value="ECO:0007669"/>
    <property type="project" value="UniProtKB-KW"/>
</dbReference>
<dbReference type="Pfam" id="PF02631">
    <property type="entry name" value="RecX_HTH2"/>
    <property type="match status" value="1"/>
</dbReference>
<dbReference type="GO" id="GO:0140664">
    <property type="term" value="F:ATP-dependent DNA damage sensor activity"/>
    <property type="evidence" value="ECO:0007669"/>
    <property type="project" value="InterPro"/>
</dbReference>
<protein>
    <recommendedName>
        <fullName evidence="4">Regulatory protein RecX</fullName>
    </recommendedName>
</protein>
<proteinExistence type="inferred from homology"/>
<dbReference type="SUPFAM" id="SSF54752">
    <property type="entry name" value="RecA protein, C-terminal domain"/>
    <property type="match status" value="1"/>
</dbReference>
<dbReference type="GO" id="GO:0003697">
    <property type="term" value="F:single-stranded DNA binding"/>
    <property type="evidence" value="ECO:0007669"/>
    <property type="project" value="InterPro"/>
</dbReference>
<dbReference type="PROSITE" id="PS50163">
    <property type="entry name" value="RECA_3"/>
    <property type="match status" value="1"/>
</dbReference>
<dbReference type="CDD" id="cd00983">
    <property type="entry name" value="RecA"/>
    <property type="match status" value="1"/>
</dbReference>
<keyword evidence="7" id="KW-0067">ATP-binding</keyword>
<comment type="similarity">
    <text evidence="3">Belongs to the RecX family.</text>
</comment>
<dbReference type="PRINTS" id="PR00142">
    <property type="entry name" value="RECA"/>
</dbReference>
<dbReference type="GO" id="GO:0005829">
    <property type="term" value="C:cytosol"/>
    <property type="evidence" value="ECO:0007669"/>
    <property type="project" value="TreeGrafter"/>
</dbReference>
<feature type="domain" description="RecA family profile 1" evidence="11">
    <location>
        <begin position="35"/>
        <end position="194"/>
    </location>
</feature>
<keyword evidence="8" id="KW-0238">DNA-binding</keyword>
<organism evidence="13">
    <name type="scientific">mine drainage metagenome</name>
    <dbReference type="NCBI Taxonomy" id="410659"/>
    <lineage>
        <taxon>unclassified sequences</taxon>
        <taxon>metagenomes</taxon>
        <taxon>ecological metagenomes</taxon>
    </lineage>
</organism>
<evidence type="ECO:0000256" key="2">
    <source>
        <dbReference type="ARBA" id="ARBA00009391"/>
    </source>
</evidence>
<gene>
    <name evidence="13" type="ORF">B2A_15007</name>
</gene>
<dbReference type="InterPro" id="IPR049428">
    <property type="entry name" value="RecA-like_N"/>
</dbReference>
<keyword evidence="5" id="KW-0963">Cytoplasm</keyword>
<keyword evidence="6" id="KW-0547">Nucleotide-binding</keyword>
<dbReference type="Pfam" id="PF21982">
    <property type="entry name" value="RecX_HTH1"/>
    <property type="match status" value="1"/>
</dbReference>
<dbReference type="InterPro" id="IPR023400">
    <property type="entry name" value="RecA_C_sf"/>
</dbReference>
<dbReference type="Gene3D" id="3.40.50.300">
    <property type="entry name" value="P-loop containing nucleotide triphosphate hydrolases"/>
    <property type="match status" value="1"/>
</dbReference>
<evidence type="ECO:0000256" key="3">
    <source>
        <dbReference type="ARBA" id="ARBA00009695"/>
    </source>
</evidence>
<accession>T0ZF29</accession>
<dbReference type="GO" id="GO:0006310">
    <property type="term" value="P:DNA recombination"/>
    <property type="evidence" value="ECO:0007669"/>
    <property type="project" value="UniProtKB-KW"/>
</dbReference>
<dbReference type="InterPro" id="IPR020584">
    <property type="entry name" value="DNA_recomb/repair_RecA_CS"/>
</dbReference>
<evidence type="ECO:0000256" key="1">
    <source>
        <dbReference type="ARBA" id="ARBA00004496"/>
    </source>
</evidence>
<dbReference type="Gene3D" id="1.10.10.10">
    <property type="entry name" value="Winged helix-like DNA-binding domain superfamily/Winged helix DNA-binding domain"/>
    <property type="match status" value="3"/>
</dbReference>
<evidence type="ECO:0000256" key="4">
    <source>
        <dbReference type="ARBA" id="ARBA00018111"/>
    </source>
</evidence>
<feature type="non-terminal residue" evidence="13">
    <location>
        <position position="495"/>
    </location>
</feature>
<dbReference type="HAMAP" id="MF_00268">
    <property type="entry name" value="RecA"/>
    <property type="match status" value="1"/>
</dbReference>
<dbReference type="SUPFAM" id="SSF52540">
    <property type="entry name" value="P-loop containing nucleoside triphosphate hydrolases"/>
    <property type="match status" value="1"/>
</dbReference>
<dbReference type="PROSITE" id="PS50162">
    <property type="entry name" value="RECA_2"/>
    <property type="match status" value="1"/>
</dbReference>
<keyword evidence="9" id="KW-0233">DNA recombination</keyword>
<comment type="caution">
    <text evidence="13">The sequence shown here is derived from an EMBL/GenBank/DDBJ whole genome shotgun (WGS) entry which is preliminary data.</text>
</comment>
<dbReference type="InterPro" id="IPR013765">
    <property type="entry name" value="DNA_recomb/repair_RecA"/>
</dbReference>
<dbReference type="PANTHER" id="PTHR45900:SF1">
    <property type="entry name" value="MITOCHONDRIAL DNA REPAIR PROTEIN RECA HOMOLOG-RELATED"/>
    <property type="match status" value="1"/>
</dbReference>
<evidence type="ECO:0000256" key="8">
    <source>
        <dbReference type="ARBA" id="ARBA00023125"/>
    </source>
</evidence>
<evidence type="ECO:0000256" key="6">
    <source>
        <dbReference type="ARBA" id="ARBA00022741"/>
    </source>
</evidence>
<dbReference type="InterPro" id="IPR020588">
    <property type="entry name" value="RecA_ATP-bd"/>
</dbReference>
<feature type="domain" description="RecA family profile 2" evidence="12">
    <location>
        <begin position="199"/>
        <end position="272"/>
    </location>
</feature>
<dbReference type="FunFam" id="3.40.50.300:FF:000087">
    <property type="entry name" value="Recombinase RecA"/>
    <property type="match status" value="1"/>
</dbReference>
<evidence type="ECO:0000256" key="9">
    <source>
        <dbReference type="ARBA" id="ARBA00023172"/>
    </source>
</evidence>
<evidence type="ECO:0000256" key="5">
    <source>
        <dbReference type="ARBA" id="ARBA00022490"/>
    </source>
</evidence>
<name>T0ZF29_9ZZZZ</name>
<dbReference type="PANTHER" id="PTHR45900">
    <property type="entry name" value="RECA"/>
    <property type="match status" value="1"/>
</dbReference>
<evidence type="ECO:0000313" key="13">
    <source>
        <dbReference type="EMBL" id="EQD28275.1"/>
    </source>
</evidence>
<evidence type="ECO:0000256" key="7">
    <source>
        <dbReference type="ARBA" id="ARBA00022840"/>
    </source>
</evidence>
<comment type="similarity">
    <text evidence="2">Belongs to the RecA family.</text>
</comment>
<feature type="compositionally biased region" description="Basic residues" evidence="10">
    <location>
        <begin position="346"/>
        <end position="365"/>
    </location>
</feature>
<dbReference type="InterPro" id="IPR020587">
    <property type="entry name" value="RecA_monomer-monomer_interface"/>
</dbReference>